<dbReference type="NCBIfam" id="TIGR03025">
    <property type="entry name" value="EPS_sugtrans"/>
    <property type="match status" value="1"/>
</dbReference>
<dbReference type="InterPro" id="IPR003362">
    <property type="entry name" value="Bact_transf"/>
</dbReference>
<dbReference type="InterPro" id="IPR017473">
    <property type="entry name" value="Undecaprenyl-P_gluc_Ptfrase"/>
</dbReference>
<feature type="transmembrane region" description="Helical" evidence="7">
    <location>
        <begin position="300"/>
        <end position="321"/>
    </location>
</feature>
<evidence type="ECO:0000256" key="7">
    <source>
        <dbReference type="SAM" id="Phobius"/>
    </source>
</evidence>
<comment type="caution">
    <text evidence="9">The sequence shown here is derived from an EMBL/GenBank/DDBJ whole genome shotgun (WGS) entry which is preliminary data.</text>
</comment>
<dbReference type="EC" id="2.7.8.31" evidence="9"/>
<reference evidence="9" key="1">
    <citation type="submission" date="2020-10" db="EMBL/GenBank/DDBJ databases">
        <authorList>
            <person name="Gilroy R."/>
        </authorList>
    </citation>
    <scope>NUCLEOTIDE SEQUENCE</scope>
    <source>
        <strain evidence="9">E3-2379</strain>
    </source>
</reference>
<keyword evidence="4 7" id="KW-0812">Transmembrane</keyword>
<evidence type="ECO:0000256" key="6">
    <source>
        <dbReference type="ARBA" id="ARBA00023136"/>
    </source>
</evidence>
<keyword evidence="5 7" id="KW-1133">Transmembrane helix</keyword>
<keyword evidence="3 9" id="KW-0808">Transferase</keyword>
<accession>A0A9D9N6Z3</accession>
<dbReference type="Gene3D" id="3.40.50.720">
    <property type="entry name" value="NAD(P)-binding Rossmann-like Domain"/>
    <property type="match status" value="1"/>
</dbReference>
<organism evidence="9 10">
    <name type="scientific">Candidatus Scybalomonas excrementavium</name>
    <dbReference type="NCBI Taxonomy" id="2840943"/>
    <lineage>
        <taxon>Bacteria</taxon>
        <taxon>Bacillati</taxon>
        <taxon>Bacillota</taxon>
        <taxon>Clostridia</taxon>
        <taxon>Lachnospirales</taxon>
        <taxon>Lachnospiraceae</taxon>
        <taxon>Lachnospiraceae incertae sedis</taxon>
        <taxon>Candidatus Scybalomonas</taxon>
    </lineage>
</organism>
<dbReference type="InterPro" id="IPR017475">
    <property type="entry name" value="EPS_sugar_tfrase"/>
</dbReference>
<evidence type="ECO:0000256" key="2">
    <source>
        <dbReference type="ARBA" id="ARBA00006464"/>
    </source>
</evidence>
<evidence type="ECO:0000256" key="3">
    <source>
        <dbReference type="ARBA" id="ARBA00022679"/>
    </source>
</evidence>
<dbReference type="PANTHER" id="PTHR30576:SF0">
    <property type="entry name" value="UNDECAPRENYL-PHOSPHATE N-ACETYLGALACTOSAMINYL 1-PHOSPHATE TRANSFERASE-RELATED"/>
    <property type="match status" value="1"/>
</dbReference>
<dbReference type="InterPro" id="IPR036291">
    <property type="entry name" value="NAD(P)-bd_dom_sf"/>
</dbReference>
<name>A0A9D9N6Z3_9FIRM</name>
<dbReference type="AlphaFoldDB" id="A0A9D9N6Z3"/>
<dbReference type="GO" id="GO:0089702">
    <property type="term" value="F:undecaprenyl-phosphate glucose phosphotransferase activity"/>
    <property type="evidence" value="ECO:0007669"/>
    <property type="project" value="UniProtKB-EC"/>
</dbReference>
<evidence type="ECO:0000256" key="5">
    <source>
        <dbReference type="ARBA" id="ARBA00022989"/>
    </source>
</evidence>
<feature type="transmembrane region" description="Helical" evidence="7">
    <location>
        <begin position="68"/>
        <end position="86"/>
    </location>
</feature>
<feature type="domain" description="Bacterial sugar transferase" evidence="8">
    <location>
        <begin position="295"/>
        <end position="475"/>
    </location>
</feature>
<dbReference type="NCBIfam" id="TIGR03023">
    <property type="entry name" value="WcaJ_sugtrans"/>
    <property type="match status" value="1"/>
</dbReference>
<comment type="similarity">
    <text evidence="2">Belongs to the bacterial sugar transferase family.</text>
</comment>
<dbReference type="GO" id="GO:0016020">
    <property type="term" value="C:membrane"/>
    <property type="evidence" value="ECO:0007669"/>
    <property type="project" value="UniProtKB-SubCell"/>
</dbReference>
<evidence type="ECO:0000259" key="8">
    <source>
        <dbReference type="Pfam" id="PF02397"/>
    </source>
</evidence>
<dbReference type="EMBL" id="JADIML010000026">
    <property type="protein sequence ID" value="MBO8462470.1"/>
    <property type="molecule type" value="Genomic_DNA"/>
</dbReference>
<evidence type="ECO:0000256" key="4">
    <source>
        <dbReference type="ARBA" id="ARBA00022692"/>
    </source>
</evidence>
<evidence type="ECO:0000313" key="9">
    <source>
        <dbReference type="EMBL" id="MBO8462470.1"/>
    </source>
</evidence>
<evidence type="ECO:0000313" key="10">
    <source>
        <dbReference type="Proteomes" id="UP000823618"/>
    </source>
</evidence>
<dbReference type="Proteomes" id="UP000823618">
    <property type="component" value="Unassembled WGS sequence"/>
</dbReference>
<sequence>MIKQNQKYLNFIHVILDALIICISFGLAYFIRFNTVFSYSYSRKFFPTVLANETFFQALLIKSNYAKALLYLVPLYLIIYFACQLYSPKRFRNYQFELSNLIQANVIGIIGFILMLFLTEPKYFSRTMLFLFFVLNTLLDFILRSIIRYFLRTTRQLGKNQKHVIVIGFSVAAAAYIDRIRENPQWGYTLHGIFDDHVKENFSYRGSKFIGKISDLPEYLATHNLDEVAITLSINEYSKLEGLVKICEKSGVHTKFVPDYYNFISSKPYTEDLNGLPVINIRNVPLTNTFNRVTKRIIDIIGSLVAIILFSPVMIVTAILVKKSSPGPILFKQIRVGFGNREFSMYKFRSMGVQDPSKEKSGWTTSNDPRVTPIGKIIRKTSIDELPQLFNVLKGDMSLVGPRPERPQFVKKFQEEIPRYMIKHQVRPGMTGWAQINGYRGDTSIKGRIEHDLYYIENWSLGLDIKILFLTIFKGFVNKNAY</sequence>
<protein>
    <submittedName>
        <fullName evidence="9">Undecaprenyl-phosphate glucose phosphotransferase</fullName>
        <ecNumber evidence="9">2.7.8.31</ecNumber>
    </submittedName>
</protein>
<feature type="transmembrane region" description="Helical" evidence="7">
    <location>
        <begin position="130"/>
        <end position="151"/>
    </location>
</feature>
<feature type="transmembrane region" description="Helical" evidence="7">
    <location>
        <begin position="98"/>
        <end position="118"/>
    </location>
</feature>
<dbReference type="Pfam" id="PF13727">
    <property type="entry name" value="CoA_binding_3"/>
    <property type="match status" value="1"/>
</dbReference>
<proteinExistence type="inferred from homology"/>
<evidence type="ECO:0000256" key="1">
    <source>
        <dbReference type="ARBA" id="ARBA00004141"/>
    </source>
</evidence>
<dbReference type="Pfam" id="PF02397">
    <property type="entry name" value="Bac_transf"/>
    <property type="match status" value="1"/>
</dbReference>
<keyword evidence="6 7" id="KW-0472">Membrane</keyword>
<feature type="transmembrane region" description="Helical" evidence="7">
    <location>
        <begin position="12"/>
        <end position="31"/>
    </location>
</feature>
<gene>
    <name evidence="9" type="ORF">IAC13_00895</name>
</gene>
<dbReference type="PANTHER" id="PTHR30576">
    <property type="entry name" value="COLANIC BIOSYNTHESIS UDP-GLUCOSE LIPID CARRIER TRANSFERASE"/>
    <property type="match status" value="1"/>
</dbReference>
<reference evidence="9" key="2">
    <citation type="journal article" date="2021" name="PeerJ">
        <title>Extensive microbial diversity within the chicken gut microbiome revealed by metagenomics and culture.</title>
        <authorList>
            <person name="Gilroy R."/>
            <person name="Ravi A."/>
            <person name="Getino M."/>
            <person name="Pursley I."/>
            <person name="Horton D.L."/>
            <person name="Alikhan N.F."/>
            <person name="Baker D."/>
            <person name="Gharbi K."/>
            <person name="Hall N."/>
            <person name="Watson M."/>
            <person name="Adriaenssens E.M."/>
            <person name="Foster-Nyarko E."/>
            <person name="Jarju S."/>
            <person name="Secka A."/>
            <person name="Antonio M."/>
            <person name="Oren A."/>
            <person name="Chaudhuri R.R."/>
            <person name="La Ragione R."/>
            <person name="Hildebrand F."/>
            <person name="Pallen M.J."/>
        </authorList>
    </citation>
    <scope>NUCLEOTIDE SEQUENCE</scope>
    <source>
        <strain evidence="9">E3-2379</strain>
    </source>
</reference>
<dbReference type="SUPFAM" id="SSF51735">
    <property type="entry name" value="NAD(P)-binding Rossmann-fold domains"/>
    <property type="match status" value="1"/>
</dbReference>
<comment type="subcellular location">
    <subcellularLocation>
        <location evidence="1">Membrane</location>
        <topology evidence="1">Multi-pass membrane protein</topology>
    </subcellularLocation>
</comment>